<sequence>MDYKAETPFKLTTLATFLLAALAIWVPSGYSYGAVLLLAGALFYAPRWLRSRPERRTLWLALLLVCMGCMWFFLSLDRGMGRWDKGIKWLLGVPCLLFIAAFPPRPQAFFWGLPVGCIGMGSLAAWQAWAQGMERPGGYTNAIQWGNLALLLGCMAMVCAAIFWRWRAWWWRAFMAVAVVAGVAASLLSQSRGGWLAVVLIFPALLTQVRQIRPRLFGRLLALSVALLLALVVVLAVTPRFHERIGQAVEEITQYFNAGIAGTSLGVRLDQYRLVADMIPQKPWLGWGAHGYVAEMTRRVELGEFDKALVFYPQVHNDFLDIWVKVGVFGVLLQAALFAYVLFLFWPTRRRLQQWPESSSSWHDALALRVLGSLIPVAYLMFGMSQPFFNHNSGIMFFVFYVSVLWAALRGVERGIWPPGEARSVP</sequence>
<dbReference type="InterPro" id="IPR051533">
    <property type="entry name" value="WaaL-like"/>
</dbReference>
<dbReference type="PANTHER" id="PTHR37422:SF13">
    <property type="entry name" value="LIPOPOLYSACCHARIDE BIOSYNTHESIS PROTEIN PA4999-RELATED"/>
    <property type="match status" value="1"/>
</dbReference>
<protein>
    <submittedName>
        <fullName evidence="7">O-antigen ligase family protein</fullName>
    </submittedName>
</protein>
<keyword evidence="8" id="KW-1185">Reference proteome</keyword>
<feature type="transmembrane region" description="Helical" evidence="5">
    <location>
        <begin position="142"/>
        <end position="164"/>
    </location>
</feature>
<dbReference type="RefSeq" id="WP_317700564.1">
    <property type="nucleotide sequence ID" value="NZ_CP136921.1"/>
</dbReference>
<evidence type="ECO:0000313" key="7">
    <source>
        <dbReference type="EMBL" id="WOO31078.1"/>
    </source>
</evidence>
<feature type="transmembrane region" description="Helical" evidence="5">
    <location>
        <begin position="388"/>
        <end position="409"/>
    </location>
</feature>
<feature type="transmembrane region" description="Helical" evidence="5">
    <location>
        <begin position="17"/>
        <end position="45"/>
    </location>
</feature>
<reference evidence="7 8" key="1">
    <citation type="submission" date="2023-03" db="EMBL/GenBank/DDBJ databases">
        <title>Diaphorobacter basophil sp. nov., isolated from a sewage-treatment plant.</title>
        <authorList>
            <person name="Yang K."/>
        </authorList>
    </citation>
    <scope>NUCLEOTIDE SEQUENCE [LARGE SCALE GENOMIC DNA]</scope>
    <source>
        <strain evidence="7 8">Y-1</strain>
    </source>
</reference>
<proteinExistence type="predicted"/>
<dbReference type="EMBL" id="CP136921">
    <property type="protein sequence ID" value="WOO31078.1"/>
    <property type="molecule type" value="Genomic_DNA"/>
</dbReference>
<evidence type="ECO:0000256" key="4">
    <source>
        <dbReference type="ARBA" id="ARBA00023136"/>
    </source>
</evidence>
<feature type="transmembrane region" description="Helical" evidence="5">
    <location>
        <begin position="109"/>
        <end position="130"/>
    </location>
</feature>
<dbReference type="InterPro" id="IPR007016">
    <property type="entry name" value="O-antigen_ligase-rel_domated"/>
</dbReference>
<name>A0ABZ0IZA9_9BURK</name>
<dbReference type="Pfam" id="PF04932">
    <property type="entry name" value="Wzy_C"/>
    <property type="match status" value="1"/>
</dbReference>
<organism evidence="7 8">
    <name type="scientific">Diaphorobacter limosus</name>
    <dbReference type="NCBI Taxonomy" id="3036128"/>
    <lineage>
        <taxon>Bacteria</taxon>
        <taxon>Pseudomonadati</taxon>
        <taxon>Pseudomonadota</taxon>
        <taxon>Betaproteobacteria</taxon>
        <taxon>Burkholderiales</taxon>
        <taxon>Comamonadaceae</taxon>
        <taxon>Diaphorobacter</taxon>
    </lineage>
</organism>
<feature type="transmembrane region" description="Helical" evidence="5">
    <location>
        <begin position="366"/>
        <end position="382"/>
    </location>
</feature>
<evidence type="ECO:0000256" key="3">
    <source>
        <dbReference type="ARBA" id="ARBA00022989"/>
    </source>
</evidence>
<keyword evidence="4 5" id="KW-0472">Membrane</keyword>
<evidence type="ECO:0000259" key="6">
    <source>
        <dbReference type="Pfam" id="PF04932"/>
    </source>
</evidence>
<gene>
    <name evidence="7" type="ORF">P4826_11690</name>
</gene>
<feature type="transmembrane region" description="Helical" evidence="5">
    <location>
        <begin position="57"/>
        <end position="74"/>
    </location>
</feature>
<dbReference type="GO" id="GO:0016874">
    <property type="term" value="F:ligase activity"/>
    <property type="evidence" value="ECO:0007669"/>
    <property type="project" value="UniProtKB-KW"/>
</dbReference>
<feature type="domain" description="O-antigen ligase-related" evidence="6">
    <location>
        <begin position="178"/>
        <end position="333"/>
    </location>
</feature>
<feature type="transmembrane region" description="Helical" evidence="5">
    <location>
        <begin position="169"/>
        <end position="187"/>
    </location>
</feature>
<feature type="transmembrane region" description="Helical" evidence="5">
    <location>
        <begin position="86"/>
        <end position="102"/>
    </location>
</feature>
<comment type="subcellular location">
    <subcellularLocation>
        <location evidence="1">Membrane</location>
        <topology evidence="1">Multi-pass membrane protein</topology>
    </subcellularLocation>
</comment>
<feature type="transmembrane region" description="Helical" evidence="5">
    <location>
        <begin position="216"/>
        <end position="237"/>
    </location>
</feature>
<feature type="transmembrane region" description="Helical" evidence="5">
    <location>
        <begin position="193"/>
        <end position="209"/>
    </location>
</feature>
<feature type="transmembrane region" description="Helical" evidence="5">
    <location>
        <begin position="322"/>
        <end position="346"/>
    </location>
</feature>
<accession>A0ABZ0IZA9</accession>
<keyword evidence="7" id="KW-0436">Ligase</keyword>
<evidence type="ECO:0000313" key="8">
    <source>
        <dbReference type="Proteomes" id="UP001303211"/>
    </source>
</evidence>
<evidence type="ECO:0000256" key="2">
    <source>
        <dbReference type="ARBA" id="ARBA00022692"/>
    </source>
</evidence>
<keyword evidence="2 5" id="KW-0812">Transmembrane</keyword>
<dbReference type="PANTHER" id="PTHR37422">
    <property type="entry name" value="TEICHURONIC ACID BIOSYNTHESIS PROTEIN TUAE"/>
    <property type="match status" value="1"/>
</dbReference>
<dbReference type="Proteomes" id="UP001303211">
    <property type="component" value="Chromosome"/>
</dbReference>
<evidence type="ECO:0000256" key="1">
    <source>
        <dbReference type="ARBA" id="ARBA00004141"/>
    </source>
</evidence>
<keyword evidence="3 5" id="KW-1133">Transmembrane helix</keyword>
<evidence type="ECO:0000256" key="5">
    <source>
        <dbReference type="SAM" id="Phobius"/>
    </source>
</evidence>